<name>A0A858R9U8_9PROT</name>
<dbReference type="Gene3D" id="2.40.128.110">
    <property type="entry name" value="Lipid/polyisoprenoid-binding, YceI-like"/>
    <property type="match status" value="1"/>
</dbReference>
<dbReference type="KEGG" id="acru:HHL28_16325"/>
<evidence type="ECO:0000259" key="2">
    <source>
        <dbReference type="SMART" id="SM00867"/>
    </source>
</evidence>
<dbReference type="InterPro" id="IPR007372">
    <property type="entry name" value="Lipid/polyisoprenoid-bd_YceI"/>
</dbReference>
<keyword evidence="4" id="KW-1185">Reference proteome</keyword>
<evidence type="ECO:0000256" key="1">
    <source>
        <dbReference type="SAM" id="SignalP"/>
    </source>
</evidence>
<dbReference type="SUPFAM" id="SSF101874">
    <property type="entry name" value="YceI-like"/>
    <property type="match status" value="1"/>
</dbReference>
<feature type="domain" description="Lipid/polyisoprenoid-binding YceI-like" evidence="2">
    <location>
        <begin position="23"/>
        <end position="190"/>
    </location>
</feature>
<dbReference type="InterPro" id="IPR036761">
    <property type="entry name" value="TTHA0802/YceI-like_sf"/>
</dbReference>
<protein>
    <submittedName>
        <fullName evidence="3">Polyisoprenoid-binding protein</fullName>
    </submittedName>
</protein>
<proteinExistence type="predicted"/>
<dbReference type="Pfam" id="PF04264">
    <property type="entry name" value="YceI"/>
    <property type="match status" value="1"/>
</dbReference>
<gene>
    <name evidence="3" type="ORF">HHL28_16325</name>
</gene>
<sequence length="193" mass="20751">MRRLVPLFLVLALSTPALAAPKAYEVDEEHASIGFLVSHVGFAKVLGSFREVEGGFTFDAAAPAVSDIRITIATDSVDTGHKARDGHLRKQDFLWADKYPTMTFVGTKAEQTGKNTGRITGDLTLRGVTRPVTLDVTLNKVGTYPFGDRHEAVGISARGTLKRSEFGMTYGVADGLVGDEVELIIELEGKAKG</sequence>
<dbReference type="SMART" id="SM00867">
    <property type="entry name" value="YceI"/>
    <property type="match status" value="1"/>
</dbReference>
<dbReference type="AlphaFoldDB" id="A0A858R9U8"/>
<evidence type="ECO:0000313" key="4">
    <source>
        <dbReference type="Proteomes" id="UP000501891"/>
    </source>
</evidence>
<feature type="signal peptide" evidence="1">
    <location>
        <begin position="1"/>
        <end position="19"/>
    </location>
</feature>
<accession>A0A858R9U8</accession>
<dbReference type="PANTHER" id="PTHR34406">
    <property type="entry name" value="PROTEIN YCEI"/>
    <property type="match status" value="1"/>
</dbReference>
<organism evidence="3 4">
    <name type="scientific">Aerophototrophica crusticola</name>
    <dbReference type="NCBI Taxonomy" id="1709002"/>
    <lineage>
        <taxon>Bacteria</taxon>
        <taxon>Pseudomonadati</taxon>
        <taxon>Pseudomonadota</taxon>
        <taxon>Alphaproteobacteria</taxon>
        <taxon>Rhodospirillales</taxon>
        <taxon>Rhodospirillaceae</taxon>
        <taxon>Aerophototrophica</taxon>
    </lineage>
</organism>
<dbReference type="EMBL" id="CP051775">
    <property type="protein sequence ID" value="QJE74429.1"/>
    <property type="molecule type" value="Genomic_DNA"/>
</dbReference>
<dbReference type="PANTHER" id="PTHR34406:SF1">
    <property type="entry name" value="PROTEIN YCEI"/>
    <property type="match status" value="1"/>
</dbReference>
<keyword evidence="1" id="KW-0732">Signal</keyword>
<reference evidence="3" key="1">
    <citation type="submission" date="2020-04" db="EMBL/GenBank/DDBJ databases">
        <title>A desert anoxygenic phototrophic bacterium fixes CO2 using RubisCO under aerobic conditions.</title>
        <authorList>
            <person name="Tang K."/>
        </authorList>
    </citation>
    <scope>NUCLEOTIDE SEQUENCE [LARGE SCALE GENOMIC DNA]</scope>
    <source>
        <strain evidence="3">MIMtkB3</strain>
    </source>
</reference>
<dbReference type="Proteomes" id="UP000501891">
    <property type="component" value="Chromosome"/>
</dbReference>
<feature type="chain" id="PRO_5032712810" evidence="1">
    <location>
        <begin position="20"/>
        <end position="193"/>
    </location>
</feature>
<evidence type="ECO:0000313" key="3">
    <source>
        <dbReference type="EMBL" id="QJE74429.1"/>
    </source>
</evidence>